<sequence length="314" mass="32930">MSRLPNDHHRSPRPLATAAAVAAAALALTGAGIAPATAAGEGVPDPGPRPSGPVSIAYVEVNCNDLANVGRYALEDGAPVFDVAIIFAANINYDGENAYLHLNEQVQATLDGAATQIRPLQEKGIKVTLSLLGNHQAAGFANFPSQAAAEAFADQVADVVETYDLDGVDIDDEWVAYGTGSTPPANPDSAVWLVDALGEKLPDDSLITLYDIGETAETLQQAPAATLDTLDYIWNPYYGQFNPPQLPAVDRSRLGAAAVDLNQTPVTLAADLAARTVSEGFGVFVTYDLRAGDHSAYVSAVTRELYGQDTTYTG</sequence>
<dbReference type="GO" id="GO:0004553">
    <property type="term" value="F:hydrolase activity, hydrolyzing O-glycosyl compounds"/>
    <property type="evidence" value="ECO:0007669"/>
    <property type="project" value="InterPro"/>
</dbReference>
<reference evidence="8" key="1">
    <citation type="submission" date="2023-11" db="EMBL/GenBank/DDBJ databases">
        <authorList>
            <person name="Helweg L.P."/>
            <person name="Kiel A."/>
            <person name="Hitz F."/>
            <person name="Ruckert-Reed C."/>
            <person name="Busche T."/>
            <person name="Kaltschmidt B."/>
            <person name="Kaltschmidt C."/>
        </authorList>
    </citation>
    <scope>NUCLEOTIDE SEQUENCE [LARGE SCALE GENOMIC DNA]</scope>
    <source>
        <strain evidence="8">4.1</strain>
    </source>
</reference>
<evidence type="ECO:0000259" key="6">
    <source>
        <dbReference type="PROSITE" id="PS51910"/>
    </source>
</evidence>
<evidence type="ECO:0000256" key="3">
    <source>
        <dbReference type="RuleBase" id="RU000489"/>
    </source>
</evidence>
<evidence type="ECO:0000256" key="2">
    <source>
        <dbReference type="ARBA" id="ARBA00023295"/>
    </source>
</evidence>
<dbReference type="InterPro" id="IPR054861">
    <property type="entry name" value="Endoglyc_H"/>
</dbReference>
<dbReference type="RefSeq" id="WP_319160266.1">
    <property type="nucleotide sequence ID" value="NZ_CP138359.1"/>
</dbReference>
<dbReference type="InterPro" id="IPR006311">
    <property type="entry name" value="TAT_signal"/>
</dbReference>
<evidence type="ECO:0000256" key="5">
    <source>
        <dbReference type="SAM" id="SignalP"/>
    </source>
</evidence>
<dbReference type="AlphaFoldDB" id="A0AAF0Z666"/>
<dbReference type="Pfam" id="PF00704">
    <property type="entry name" value="Glyco_hydro_18"/>
    <property type="match status" value="1"/>
</dbReference>
<keyword evidence="5" id="KW-0732">Signal</keyword>
<evidence type="ECO:0000256" key="4">
    <source>
        <dbReference type="RuleBase" id="RU004453"/>
    </source>
</evidence>
<comment type="similarity">
    <text evidence="4">Belongs to the glycosyl hydrolase 18 family.</text>
</comment>
<organism evidence="7 8">
    <name type="scientific">Sanguibacter biliveldensis</name>
    <dbReference type="NCBI Taxonomy" id="3030830"/>
    <lineage>
        <taxon>Bacteria</taxon>
        <taxon>Bacillati</taxon>
        <taxon>Actinomycetota</taxon>
        <taxon>Actinomycetes</taxon>
        <taxon>Micrococcales</taxon>
        <taxon>Sanguibacteraceae</taxon>
        <taxon>Sanguibacter</taxon>
    </lineage>
</organism>
<evidence type="ECO:0000256" key="1">
    <source>
        <dbReference type="ARBA" id="ARBA00022801"/>
    </source>
</evidence>
<proteinExistence type="inferred from homology"/>
<feature type="chain" id="PRO_5042221661" evidence="5">
    <location>
        <begin position="39"/>
        <end position="314"/>
    </location>
</feature>
<dbReference type="Gene3D" id="3.20.20.80">
    <property type="entry name" value="Glycosidases"/>
    <property type="match status" value="1"/>
</dbReference>
<dbReference type="SUPFAM" id="SSF51445">
    <property type="entry name" value="(Trans)glycosidases"/>
    <property type="match status" value="1"/>
</dbReference>
<name>A0AAF0Z666_9MICO</name>
<dbReference type="KEGG" id="sbil:SANBI_001403"/>
<dbReference type="EMBL" id="CP138359">
    <property type="protein sequence ID" value="WPF83708.1"/>
    <property type="molecule type" value="Genomic_DNA"/>
</dbReference>
<dbReference type="PROSITE" id="PS51318">
    <property type="entry name" value="TAT"/>
    <property type="match status" value="1"/>
</dbReference>
<dbReference type="InterPro" id="IPR001223">
    <property type="entry name" value="Glyco_hydro18_cat"/>
</dbReference>
<dbReference type="InterPro" id="IPR017853">
    <property type="entry name" value="GH"/>
</dbReference>
<accession>A0AAF0Z666</accession>
<evidence type="ECO:0000313" key="7">
    <source>
        <dbReference type="EMBL" id="WPF83708.1"/>
    </source>
</evidence>
<keyword evidence="8" id="KW-1185">Reference proteome</keyword>
<feature type="domain" description="GH18" evidence="6">
    <location>
        <begin position="53"/>
        <end position="308"/>
    </location>
</feature>
<dbReference type="PROSITE" id="PS51910">
    <property type="entry name" value="GH18_2"/>
    <property type="match status" value="1"/>
</dbReference>
<dbReference type="Proteomes" id="UP001304340">
    <property type="component" value="Chromosome"/>
</dbReference>
<dbReference type="NCBIfam" id="NF045482">
    <property type="entry name" value="Endoglyc_H"/>
    <property type="match status" value="1"/>
</dbReference>
<dbReference type="InterPro" id="IPR001579">
    <property type="entry name" value="Glyco_hydro_18_chit_AS"/>
</dbReference>
<feature type="signal peptide" evidence="5">
    <location>
        <begin position="1"/>
        <end position="38"/>
    </location>
</feature>
<keyword evidence="2 3" id="KW-0326">Glycosidase</keyword>
<gene>
    <name evidence="7" type="ORF">SANBI_001403</name>
</gene>
<dbReference type="PROSITE" id="PS01095">
    <property type="entry name" value="GH18_1"/>
    <property type="match status" value="1"/>
</dbReference>
<dbReference type="GO" id="GO:0005975">
    <property type="term" value="P:carbohydrate metabolic process"/>
    <property type="evidence" value="ECO:0007669"/>
    <property type="project" value="InterPro"/>
</dbReference>
<keyword evidence="1 3" id="KW-0378">Hydrolase</keyword>
<evidence type="ECO:0000313" key="8">
    <source>
        <dbReference type="Proteomes" id="UP001304340"/>
    </source>
</evidence>
<protein>
    <submittedName>
        <fullName evidence="7">Glycosyl hydrolase family 18 protein</fullName>
    </submittedName>
</protein>